<keyword evidence="4 9" id="KW-0863">Zinc-finger</keyword>
<dbReference type="Pfam" id="PF17979">
    <property type="entry name" value="zf-CRD"/>
    <property type="match status" value="1"/>
</dbReference>
<dbReference type="SUPFAM" id="SSF57850">
    <property type="entry name" value="RING/U-box"/>
    <property type="match status" value="1"/>
</dbReference>
<evidence type="ECO:0000259" key="11">
    <source>
        <dbReference type="PROSITE" id="PS50089"/>
    </source>
</evidence>
<dbReference type="GO" id="GO:0016567">
    <property type="term" value="P:protein ubiquitination"/>
    <property type="evidence" value="ECO:0007669"/>
    <property type="project" value="TreeGrafter"/>
</dbReference>
<dbReference type="EMBL" id="ML213596">
    <property type="protein sequence ID" value="TFK40665.1"/>
    <property type="molecule type" value="Genomic_DNA"/>
</dbReference>
<dbReference type="InterPro" id="IPR013083">
    <property type="entry name" value="Znf_RING/FYVE/PHD"/>
</dbReference>
<evidence type="ECO:0000256" key="10">
    <source>
        <dbReference type="SAM" id="MobiDB-lite"/>
    </source>
</evidence>
<dbReference type="InterPro" id="IPR018957">
    <property type="entry name" value="Znf_C3HC4_RING-type"/>
</dbReference>
<accession>A0A5C3M7M5</accession>
<evidence type="ECO:0000256" key="5">
    <source>
        <dbReference type="ARBA" id="ARBA00022786"/>
    </source>
</evidence>
<dbReference type="GO" id="GO:0006511">
    <property type="term" value="P:ubiquitin-dependent protein catabolic process"/>
    <property type="evidence" value="ECO:0007669"/>
    <property type="project" value="TreeGrafter"/>
</dbReference>
<dbReference type="GO" id="GO:0005634">
    <property type="term" value="C:nucleus"/>
    <property type="evidence" value="ECO:0007669"/>
    <property type="project" value="UniProtKB-SubCell"/>
</dbReference>
<dbReference type="InterPro" id="IPR001841">
    <property type="entry name" value="Znf_RING"/>
</dbReference>
<evidence type="ECO:0000256" key="2">
    <source>
        <dbReference type="ARBA" id="ARBA00022679"/>
    </source>
</evidence>
<comment type="subcellular location">
    <subcellularLocation>
        <location evidence="1">Nucleus</location>
    </subcellularLocation>
</comment>
<feature type="domain" description="RING-type" evidence="11">
    <location>
        <begin position="84"/>
        <end position="124"/>
    </location>
</feature>
<keyword evidence="13" id="KW-1185">Reference proteome</keyword>
<dbReference type="PANTHER" id="PTHR16079">
    <property type="entry name" value="UBIQUITIN LIGASE PROTEIN CHFR"/>
    <property type="match status" value="1"/>
</dbReference>
<evidence type="ECO:0000256" key="6">
    <source>
        <dbReference type="ARBA" id="ARBA00022833"/>
    </source>
</evidence>
<dbReference type="Pfam" id="PF00097">
    <property type="entry name" value="zf-C3HC4"/>
    <property type="match status" value="1"/>
</dbReference>
<evidence type="ECO:0000256" key="8">
    <source>
        <dbReference type="ARBA" id="ARBA00023306"/>
    </source>
</evidence>
<evidence type="ECO:0000256" key="1">
    <source>
        <dbReference type="ARBA" id="ARBA00004123"/>
    </source>
</evidence>
<evidence type="ECO:0000256" key="9">
    <source>
        <dbReference type="PROSITE-ProRule" id="PRU00175"/>
    </source>
</evidence>
<evidence type="ECO:0000313" key="13">
    <source>
        <dbReference type="Proteomes" id="UP000308652"/>
    </source>
</evidence>
<dbReference type="InterPro" id="IPR052256">
    <property type="entry name" value="E3_ubiquitin-ligase_CHFR"/>
</dbReference>
<keyword evidence="2" id="KW-0808">Transferase</keyword>
<evidence type="ECO:0000313" key="12">
    <source>
        <dbReference type="EMBL" id="TFK40665.1"/>
    </source>
</evidence>
<keyword evidence="6" id="KW-0862">Zinc</keyword>
<protein>
    <recommendedName>
        <fullName evidence="11">RING-type domain-containing protein</fullName>
    </recommendedName>
</protein>
<organism evidence="12 13">
    <name type="scientific">Crucibulum laeve</name>
    <dbReference type="NCBI Taxonomy" id="68775"/>
    <lineage>
        <taxon>Eukaryota</taxon>
        <taxon>Fungi</taxon>
        <taxon>Dikarya</taxon>
        <taxon>Basidiomycota</taxon>
        <taxon>Agaricomycotina</taxon>
        <taxon>Agaricomycetes</taxon>
        <taxon>Agaricomycetidae</taxon>
        <taxon>Agaricales</taxon>
        <taxon>Agaricineae</taxon>
        <taxon>Nidulariaceae</taxon>
        <taxon>Crucibulum</taxon>
    </lineage>
</organism>
<dbReference type="STRING" id="68775.A0A5C3M7M5"/>
<dbReference type="Gene3D" id="3.30.40.10">
    <property type="entry name" value="Zinc/RING finger domain, C3HC4 (zinc finger)"/>
    <property type="match status" value="1"/>
</dbReference>
<dbReference type="PROSITE" id="PS50089">
    <property type="entry name" value="ZF_RING_2"/>
    <property type="match status" value="1"/>
</dbReference>
<sequence>MSADEAYVVTNLTQPSLVSSGLHGQAVIATSLKRRASPAFEGMQEEASRKRLKEDQESEDLSVMDNSTSFTSNLADTMAEDLQCGCCSELVYRPVLVLPCQHFFCGSCCSLWIRNGGANCPACRGVSNALVTPFRGLQAVVDTLLRFAPHKARTDRERQQADEIYKPGQSLRFPAPREASPEPPFNQSTEYAYPCPHCAPGNPFGYRCPQPIPDPNTDADHAWPLDNGLPPGHGHCGNCETFVALLAPTTTKCDMCRVSFCGIGVQGRCLAAPILAQHPHGMADLSDLIQSSEVYDCFDRNNVEVEIMFDYLQAQQILPRQIYREVVQHLQSQPYGFAPLFEQELFTEIHNVASVGPDPGPDAPRSRICRLCATEVLLYGLRDWWIRERQKGFLDESVTSRQDCPDGGMCRRQSDLAHAKEFNHIIALTEPQAEIASEPIAVQNPPLPLVPESMASMEPATVAYAAPPTILPTVPESYEPRTDHNITSAMSIPPGSTGLAFLLDLPTDTRSASTSDFHNAARPFS</sequence>
<dbReference type="OrthoDB" id="1305878at2759"/>
<evidence type="ECO:0000256" key="4">
    <source>
        <dbReference type="ARBA" id="ARBA00022771"/>
    </source>
</evidence>
<name>A0A5C3M7M5_9AGAR</name>
<keyword evidence="8" id="KW-0131">Cell cycle</keyword>
<feature type="region of interest" description="Disordered" evidence="10">
    <location>
        <begin position="39"/>
        <end position="64"/>
    </location>
</feature>
<gene>
    <name evidence="12" type="ORF">BDQ12DRAFT_679831</name>
</gene>
<dbReference type="PANTHER" id="PTHR16079:SF4">
    <property type="entry name" value="E3 UBIQUITIN-PROTEIN LIGASE CHFR"/>
    <property type="match status" value="1"/>
</dbReference>
<dbReference type="GO" id="GO:0004842">
    <property type="term" value="F:ubiquitin-protein transferase activity"/>
    <property type="evidence" value="ECO:0007669"/>
    <property type="project" value="TreeGrafter"/>
</dbReference>
<proteinExistence type="predicted"/>
<dbReference type="GO" id="GO:0008270">
    <property type="term" value="F:zinc ion binding"/>
    <property type="evidence" value="ECO:0007669"/>
    <property type="project" value="UniProtKB-KW"/>
</dbReference>
<keyword evidence="3" id="KW-0479">Metal-binding</keyword>
<evidence type="ECO:0000256" key="7">
    <source>
        <dbReference type="ARBA" id="ARBA00023242"/>
    </source>
</evidence>
<feature type="compositionally biased region" description="Basic and acidic residues" evidence="10">
    <location>
        <begin position="46"/>
        <end position="55"/>
    </location>
</feature>
<evidence type="ECO:0000256" key="3">
    <source>
        <dbReference type="ARBA" id="ARBA00022723"/>
    </source>
</evidence>
<keyword evidence="5" id="KW-0833">Ubl conjugation pathway</keyword>
<dbReference type="AlphaFoldDB" id="A0A5C3M7M5"/>
<keyword evidence="7" id="KW-0539">Nucleus</keyword>
<dbReference type="InterPro" id="IPR040909">
    <property type="entry name" value="CHFR_Znf-CRD"/>
</dbReference>
<reference evidence="12 13" key="1">
    <citation type="journal article" date="2019" name="Nat. Ecol. Evol.">
        <title>Megaphylogeny resolves global patterns of mushroom evolution.</title>
        <authorList>
            <person name="Varga T."/>
            <person name="Krizsan K."/>
            <person name="Foldi C."/>
            <person name="Dima B."/>
            <person name="Sanchez-Garcia M."/>
            <person name="Sanchez-Ramirez S."/>
            <person name="Szollosi G.J."/>
            <person name="Szarkandi J.G."/>
            <person name="Papp V."/>
            <person name="Albert L."/>
            <person name="Andreopoulos W."/>
            <person name="Angelini C."/>
            <person name="Antonin V."/>
            <person name="Barry K.W."/>
            <person name="Bougher N.L."/>
            <person name="Buchanan P."/>
            <person name="Buyck B."/>
            <person name="Bense V."/>
            <person name="Catcheside P."/>
            <person name="Chovatia M."/>
            <person name="Cooper J."/>
            <person name="Damon W."/>
            <person name="Desjardin D."/>
            <person name="Finy P."/>
            <person name="Geml J."/>
            <person name="Haridas S."/>
            <person name="Hughes K."/>
            <person name="Justo A."/>
            <person name="Karasinski D."/>
            <person name="Kautmanova I."/>
            <person name="Kiss B."/>
            <person name="Kocsube S."/>
            <person name="Kotiranta H."/>
            <person name="LaButti K.M."/>
            <person name="Lechner B.E."/>
            <person name="Liimatainen K."/>
            <person name="Lipzen A."/>
            <person name="Lukacs Z."/>
            <person name="Mihaltcheva S."/>
            <person name="Morgado L.N."/>
            <person name="Niskanen T."/>
            <person name="Noordeloos M.E."/>
            <person name="Ohm R.A."/>
            <person name="Ortiz-Santana B."/>
            <person name="Ovrebo C."/>
            <person name="Racz N."/>
            <person name="Riley R."/>
            <person name="Savchenko A."/>
            <person name="Shiryaev A."/>
            <person name="Soop K."/>
            <person name="Spirin V."/>
            <person name="Szebenyi C."/>
            <person name="Tomsovsky M."/>
            <person name="Tulloss R.E."/>
            <person name="Uehling J."/>
            <person name="Grigoriev I.V."/>
            <person name="Vagvolgyi C."/>
            <person name="Papp T."/>
            <person name="Martin F.M."/>
            <person name="Miettinen O."/>
            <person name="Hibbett D.S."/>
            <person name="Nagy L.G."/>
        </authorList>
    </citation>
    <scope>NUCLEOTIDE SEQUENCE [LARGE SCALE GENOMIC DNA]</scope>
    <source>
        <strain evidence="12 13">CBS 166.37</strain>
    </source>
</reference>
<dbReference type="Proteomes" id="UP000308652">
    <property type="component" value="Unassembled WGS sequence"/>
</dbReference>